<accession>A0A7Y9I6R5</accession>
<dbReference type="EMBL" id="JACCBU010000001">
    <property type="protein sequence ID" value="NYE71080.1"/>
    <property type="molecule type" value="Genomic_DNA"/>
</dbReference>
<sequence>MLEVDAREPASELQIAEVESALGFQLPEAYRSWLKATNGAEVPQDTPVPGTEGNGLFSEFEPVERLPMVRAYEGSDVIPRDYVAVNIGDGGAVAIKVRGDDIGSVWWADFDQAELLGIADGSSQEIMRRLADNWDEFLALDFED</sequence>
<evidence type="ECO:0000313" key="2">
    <source>
        <dbReference type="EMBL" id="NYE71080.1"/>
    </source>
</evidence>
<evidence type="ECO:0000313" key="3">
    <source>
        <dbReference type="Proteomes" id="UP000569914"/>
    </source>
</evidence>
<protein>
    <recommendedName>
        <fullName evidence="1">Knr4/Smi1-like domain-containing protein</fullName>
    </recommendedName>
</protein>
<dbReference type="Pfam" id="PF09346">
    <property type="entry name" value="SMI1_KNR4"/>
    <property type="match status" value="1"/>
</dbReference>
<dbReference type="Gene3D" id="3.40.1580.10">
    <property type="entry name" value="SMI1/KNR4-like"/>
    <property type="match status" value="1"/>
</dbReference>
<dbReference type="Proteomes" id="UP000569914">
    <property type="component" value="Unassembled WGS sequence"/>
</dbReference>
<proteinExistence type="predicted"/>
<feature type="domain" description="Knr4/Smi1-like" evidence="1">
    <location>
        <begin position="9"/>
        <end position="140"/>
    </location>
</feature>
<dbReference type="SUPFAM" id="SSF160631">
    <property type="entry name" value="SMI1/KNR4-like"/>
    <property type="match status" value="1"/>
</dbReference>
<gene>
    <name evidence="2" type="ORF">BKA15_002409</name>
</gene>
<evidence type="ECO:0000259" key="1">
    <source>
        <dbReference type="SMART" id="SM00860"/>
    </source>
</evidence>
<reference evidence="2 3" key="1">
    <citation type="submission" date="2020-07" db="EMBL/GenBank/DDBJ databases">
        <title>Sequencing the genomes of 1000 actinobacteria strains.</title>
        <authorList>
            <person name="Klenk H.-P."/>
        </authorList>
    </citation>
    <scope>NUCLEOTIDE SEQUENCE [LARGE SCALE GENOMIC DNA]</scope>
    <source>
        <strain evidence="2 3">DSM 22083</strain>
    </source>
</reference>
<dbReference type="SMART" id="SM00860">
    <property type="entry name" value="SMI1_KNR4"/>
    <property type="match status" value="1"/>
</dbReference>
<dbReference type="RefSeq" id="WP_179750991.1">
    <property type="nucleotide sequence ID" value="NZ_JACCBU010000001.1"/>
</dbReference>
<organism evidence="2 3">
    <name type="scientific">Microlunatus parietis</name>
    <dbReference type="NCBI Taxonomy" id="682979"/>
    <lineage>
        <taxon>Bacteria</taxon>
        <taxon>Bacillati</taxon>
        <taxon>Actinomycetota</taxon>
        <taxon>Actinomycetes</taxon>
        <taxon>Propionibacteriales</taxon>
        <taxon>Propionibacteriaceae</taxon>
        <taxon>Microlunatus</taxon>
    </lineage>
</organism>
<dbReference type="AlphaFoldDB" id="A0A7Y9I6R5"/>
<dbReference type="InterPro" id="IPR037883">
    <property type="entry name" value="Knr4/Smi1-like_sf"/>
</dbReference>
<dbReference type="InterPro" id="IPR018958">
    <property type="entry name" value="Knr4/Smi1-like_dom"/>
</dbReference>
<comment type="caution">
    <text evidence="2">The sequence shown here is derived from an EMBL/GenBank/DDBJ whole genome shotgun (WGS) entry which is preliminary data.</text>
</comment>
<name>A0A7Y9I6R5_9ACTN</name>
<keyword evidence="3" id="KW-1185">Reference proteome</keyword>